<name>A0A6A4W695_AMPAM</name>
<gene>
    <name evidence="2" type="ORF">FJT64_026753</name>
</gene>
<dbReference type="Proteomes" id="UP000440578">
    <property type="component" value="Unassembled WGS sequence"/>
</dbReference>
<evidence type="ECO:0000256" key="1">
    <source>
        <dbReference type="SAM" id="MobiDB-lite"/>
    </source>
</evidence>
<sequence length="469" mass="50913">MGEAVEANSVPAAPAPEPGQQPTSTGRDGSQPLSGLLADSLRLATPTPVSESWALSWEQPQQPGDAEPAEAVTTLTVLTEAPLRLPTGPVAVTEVATGIRVVEAIMPFYQDVRATELGLEPDATYQPPTRGASAQSRLARWSPADLAILLWHESVRVTLHIMNITTIQNTEVTITTPSPPRVQGTIWAPELATHDTAYIQSKLATQLVTAVYRPPRGPQALLHLTFSTDKLPPRIFAGYLAYQVRRLIPRPRRCTHCQRYGHLAAACRSGVVCGTCAGDHATNTCTSTHRECAACGGGHAITAKACPKWQMESEICRLITVDHMPPRQARSLMQREFGFQSPNPRRRMENVPRPPPVDSTHYPPLIPPTTPTTPTTNTASTTHSTPTTHDSEDLFLSQGARPKGSPVNAAPSKESGPHPDGGTPTRDEATYHWVTATTKKKRRSKSLSNHTSPERRQPSRRARGLHSTQ</sequence>
<organism evidence="2 3">
    <name type="scientific">Amphibalanus amphitrite</name>
    <name type="common">Striped barnacle</name>
    <name type="synonym">Balanus amphitrite</name>
    <dbReference type="NCBI Taxonomy" id="1232801"/>
    <lineage>
        <taxon>Eukaryota</taxon>
        <taxon>Metazoa</taxon>
        <taxon>Ecdysozoa</taxon>
        <taxon>Arthropoda</taxon>
        <taxon>Crustacea</taxon>
        <taxon>Multicrustacea</taxon>
        <taxon>Cirripedia</taxon>
        <taxon>Thoracica</taxon>
        <taxon>Thoracicalcarea</taxon>
        <taxon>Balanomorpha</taxon>
        <taxon>Balanoidea</taxon>
        <taxon>Balanidae</taxon>
        <taxon>Amphibalaninae</taxon>
        <taxon>Amphibalanus</taxon>
    </lineage>
</organism>
<feature type="compositionally biased region" description="Polar residues" evidence="1">
    <location>
        <begin position="20"/>
        <end position="33"/>
    </location>
</feature>
<feature type="region of interest" description="Disordered" evidence="1">
    <location>
        <begin position="1"/>
        <end position="41"/>
    </location>
</feature>
<feature type="compositionally biased region" description="Basic residues" evidence="1">
    <location>
        <begin position="458"/>
        <end position="469"/>
    </location>
</feature>
<feature type="region of interest" description="Disordered" evidence="1">
    <location>
        <begin position="339"/>
        <end position="469"/>
    </location>
</feature>
<feature type="compositionally biased region" description="Low complexity" evidence="1">
    <location>
        <begin position="372"/>
        <end position="388"/>
    </location>
</feature>
<reference evidence="2 3" key="1">
    <citation type="submission" date="2019-07" db="EMBL/GenBank/DDBJ databases">
        <title>Draft genome assembly of a fouling barnacle, Amphibalanus amphitrite (Darwin, 1854): The first reference genome for Thecostraca.</title>
        <authorList>
            <person name="Kim W."/>
        </authorList>
    </citation>
    <scope>NUCLEOTIDE SEQUENCE [LARGE SCALE GENOMIC DNA]</scope>
    <source>
        <strain evidence="2">SNU_AA5</strain>
        <tissue evidence="2">Soma without cirri and trophi</tissue>
    </source>
</reference>
<comment type="caution">
    <text evidence="2">The sequence shown here is derived from an EMBL/GenBank/DDBJ whole genome shotgun (WGS) entry which is preliminary data.</text>
</comment>
<dbReference type="OrthoDB" id="6505744at2759"/>
<accession>A0A6A4W695</accession>
<proteinExistence type="predicted"/>
<dbReference type="EMBL" id="VIIS01001229">
    <property type="protein sequence ID" value="KAF0300819.1"/>
    <property type="molecule type" value="Genomic_DNA"/>
</dbReference>
<evidence type="ECO:0000313" key="2">
    <source>
        <dbReference type="EMBL" id="KAF0300819.1"/>
    </source>
</evidence>
<protein>
    <submittedName>
        <fullName evidence="2">Nucleic-acid-binding protein from transposon X-element</fullName>
    </submittedName>
</protein>
<evidence type="ECO:0000313" key="3">
    <source>
        <dbReference type="Proteomes" id="UP000440578"/>
    </source>
</evidence>
<keyword evidence="3" id="KW-1185">Reference proteome</keyword>
<dbReference type="AlphaFoldDB" id="A0A6A4W695"/>